<sequence>MTDTTIDKYRIEKNTLVISNLWAIHMDPNVWQNPEVFDPKRFVTRDGSFRAKMPGFAPFGIGRRVCLGEKLALADLFLITVRLLQSTNECVFALQAGDGSAHLEPEPNVILFCAPKPYEIILKGRKNFY</sequence>
<evidence type="ECO:0000313" key="10">
    <source>
        <dbReference type="Proteomes" id="UP000759131"/>
    </source>
</evidence>
<comment type="similarity">
    <text evidence="1 8">Belongs to the cytochrome P450 family.</text>
</comment>
<evidence type="ECO:0000256" key="5">
    <source>
        <dbReference type="ARBA" id="ARBA00023004"/>
    </source>
</evidence>
<dbReference type="InterPro" id="IPR002401">
    <property type="entry name" value="Cyt_P450_E_grp-I"/>
</dbReference>
<evidence type="ECO:0000256" key="1">
    <source>
        <dbReference type="ARBA" id="ARBA00010617"/>
    </source>
</evidence>
<evidence type="ECO:0008006" key="11">
    <source>
        <dbReference type="Google" id="ProtNLM"/>
    </source>
</evidence>
<evidence type="ECO:0000313" key="9">
    <source>
        <dbReference type="EMBL" id="CAD7647067.1"/>
    </source>
</evidence>
<organism evidence="9">
    <name type="scientific">Medioppia subpectinata</name>
    <dbReference type="NCBI Taxonomy" id="1979941"/>
    <lineage>
        <taxon>Eukaryota</taxon>
        <taxon>Metazoa</taxon>
        <taxon>Ecdysozoa</taxon>
        <taxon>Arthropoda</taxon>
        <taxon>Chelicerata</taxon>
        <taxon>Arachnida</taxon>
        <taxon>Acari</taxon>
        <taxon>Acariformes</taxon>
        <taxon>Sarcoptiformes</taxon>
        <taxon>Oribatida</taxon>
        <taxon>Brachypylina</taxon>
        <taxon>Oppioidea</taxon>
        <taxon>Oppiidae</taxon>
        <taxon>Medioppia</taxon>
    </lineage>
</organism>
<dbReference type="PANTHER" id="PTHR24289">
    <property type="entry name" value="STEROID 17-ALPHA-HYDROXYLASE/17,20 LYASE"/>
    <property type="match status" value="1"/>
</dbReference>
<dbReference type="InterPro" id="IPR036396">
    <property type="entry name" value="Cyt_P450_sf"/>
</dbReference>
<dbReference type="GO" id="GO:0042448">
    <property type="term" value="P:progesterone metabolic process"/>
    <property type="evidence" value="ECO:0007669"/>
    <property type="project" value="TreeGrafter"/>
</dbReference>
<evidence type="ECO:0000256" key="8">
    <source>
        <dbReference type="RuleBase" id="RU000461"/>
    </source>
</evidence>
<dbReference type="Gene3D" id="1.10.630.10">
    <property type="entry name" value="Cytochrome P450"/>
    <property type="match status" value="1"/>
</dbReference>
<dbReference type="SUPFAM" id="SSF48264">
    <property type="entry name" value="Cytochrome P450"/>
    <property type="match status" value="1"/>
</dbReference>
<dbReference type="EMBL" id="OC893294">
    <property type="protein sequence ID" value="CAD7647067.1"/>
    <property type="molecule type" value="Genomic_DNA"/>
</dbReference>
<evidence type="ECO:0000256" key="7">
    <source>
        <dbReference type="PIRSR" id="PIRSR602401-1"/>
    </source>
</evidence>
<dbReference type="PRINTS" id="PR00463">
    <property type="entry name" value="EP450I"/>
</dbReference>
<dbReference type="GO" id="GO:0020037">
    <property type="term" value="F:heme binding"/>
    <property type="evidence" value="ECO:0007669"/>
    <property type="project" value="InterPro"/>
</dbReference>
<dbReference type="GO" id="GO:0004508">
    <property type="term" value="F:steroid 17-alpha-monooxygenase activity"/>
    <property type="evidence" value="ECO:0007669"/>
    <property type="project" value="TreeGrafter"/>
</dbReference>
<dbReference type="Proteomes" id="UP000759131">
    <property type="component" value="Unassembled WGS sequence"/>
</dbReference>
<dbReference type="EMBL" id="CAJPIZ010038719">
    <property type="protein sequence ID" value="CAG2121317.1"/>
    <property type="molecule type" value="Genomic_DNA"/>
</dbReference>
<dbReference type="Pfam" id="PF00067">
    <property type="entry name" value="p450"/>
    <property type="match status" value="1"/>
</dbReference>
<reference evidence="9" key="1">
    <citation type="submission" date="2020-11" db="EMBL/GenBank/DDBJ databases">
        <authorList>
            <person name="Tran Van P."/>
        </authorList>
    </citation>
    <scope>NUCLEOTIDE SEQUENCE</scope>
</reference>
<protein>
    <recommendedName>
        <fullName evidence="11">Cytochrome P450</fullName>
    </recommendedName>
</protein>
<keyword evidence="6 8" id="KW-0503">Monooxygenase</keyword>
<keyword evidence="5 7" id="KW-0408">Iron</keyword>
<keyword evidence="4 8" id="KW-0560">Oxidoreductase</keyword>
<dbReference type="InterPro" id="IPR017972">
    <property type="entry name" value="Cyt_P450_CS"/>
</dbReference>
<name>A0A7R9QIB2_9ACAR</name>
<evidence type="ECO:0000256" key="4">
    <source>
        <dbReference type="ARBA" id="ARBA00023002"/>
    </source>
</evidence>
<accession>A0A7R9QIB2</accession>
<dbReference type="OrthoDB" id="6513702at2759"/>
<feature type="binding site" description="axial binding residue" evidence="7">
    <location>
        <position position="66"/>
    </location>
    <ligand>
        <name>heme</name>
        <dbReference type="ChEBI" id="CHEBI:30413"/>
    </ligand>
    <ligandPart>
        <name>Fe</name>
        <dbReference type="ChEBI" id="CHEBI:18248"/>
    </ligandPart>
</feature>
<gene>
    <name evidence="9" type="ORF">OSB1V03_LOCUS21263</name>
</gene>
<dbReference type="PROSITE" id="PS00086">
    <property type="entry name" value="CYTOCHROME_P450"/>
    <property type="match status" value="1"/>
</dbReference>
<dbReference type="PANTHER" id="PTHR24289:SF20">
    <property type="entry name" value="STEROID 17-ALPHA-HYDROXYLASE_17,20 LYASE"/>
    <property type="match status" value="1"/>
</dbReference>
<dbReference type="InterPro" id="IPR001128">
    <property type="entry name" value="Cyt_P450"/>
</dbReference>
<keyword evidence="2 7" id="KW-0349">Heme</keyword>
<dbReference type="AlphaFoldDB" id="A0A7R9QIB2"/>
<evidence type="ECO:0000256" key="2">
    <source>
        <dbReference type="ARBA" id="ARBA00022617"/>
    </source>
</evidence>
<keyword evidence="3 7" id="KW-0479">Metal-binding</keyword>
<proteinExistence type="inferred from homology"/>
<keyword evidence="10" id="KW-1185">Reference proteome</keyword>
<dbReference type="GO" id="GO:0005506">
    <property type="term" value="F:iron ion binding"/>
    <property type="evidence" value="ECO:0007669"/>
    <property type="project" value="InterPro"/>
</dbReference>
<comment type="cofactor">
    <cofactor evidence="7">
        <name>heme</name>
        <dbReference type="ChEBI" id="CHEBI:30413"/>
    </cofactor>
</comment>
<evidence type="ECO:0000256" key="6">
    <source>
        <dbReference type="ARBA" id="ARBA00023033"/>
    </source>
</evidence>
<dbReference type="GO" id="GO:0042446">
    <property type="term" value="P:hormone biosynthetic process"/>
    <property type="evidence" value="ECO:0007669"/>
    <property type="project" value="TreeGrafter"/>
</dbReference>
<evidence type="ECO:0000256" key="3">
    <source>
        <dbReference type="ARBA" id="ARBA00022723"/>
    </source>
</evidence>